<evidence type="ECO:0000313" key="2">
    <source>
        <dbReference type="Proteomes" id="UP001171945"/>
    </source>
</evidence>
<dbReference type="PANTHER" id="PTHR34301">
    <property type="entry name" value="DNA-BINDING PROTEIN-RELATED"/>
    <property type="match status" value="1"/>
</dbReference>
<dbReference type="EMBL" id="JAUCGM010000395">
    <property type="protein sequence ID" value="MDM8563001.1"/>
    <property type="molecule type" value="Genomic_DNA"/>
</dbReference>
<protein>
    <recommendedName>
        <fullName evidence="3">ATPase domain-containing protein</fullName>
    </recommendedName>
</protein>
<dbReference type="Gene3D" id="3.40.50.300">
    <property type="entry name" value="P-loop containing nucleotide triphosphate hydrolases"/>
    <property type="match status" value="1"/>
</dbReference>
<comment type="caution">
    <text evidence="1">The sequence shown here is derived from an EMBL/GenBank/DDBJ whole genome shotgun (WGS) entry which is preliminary data.</text>
</comment>
<keyword evidence="2" id="KW-1185">Reference proteome</keyword>
<dbReference type="InterPro" id="IPR011335">
    <property type="entry name" value="Restrct_endonuc-II-like"/>
</dbReference>
<evidence type="ECO:0000313" key="1">
    <source>
        <dbReference type="EMBL" id="MDM8563001.1"/>
    </source>
</evidence>
<dbReference type="SUPFAM" id="SSF52980">
    <property type="entry name" value="Restriction endonuclease-like"/>
    <property type="match status" value="1"/>
</dbReference>
<name>A0ABT7VTX0_9GAMM</name>
<dbReference type="SUPFAM" id="SSF52540">
    <property type="entry name" value="P-loop containing nucleoside triphosphate hydrolases"/>
    <property type="match status" value="1"/>
</dbReference>
<dbReference type="InterPro" id="IPR027417">
    <property type="entry name" value="P-loop_NTPase"/>
</dbReference>
<sequence length="588" mass="68554">IPNWAIETLVPEAVYTDRQEFLDSLYQAALKARTRRTGSTVLLGQRRMGKTEIFKRVVNRLFFEQDYRDPKAVVPVYYSFPETFKDDWNFATNYIENFMRWYAAFRLHDTKLLSYETYAREQVIKIILEKINMTKGFKSTLNFFESLRNKDVTTPEQVALCHPRRVAAIDDSTIVVFLDEFQNTRLPHYHFDIVGYMQEAVESLTCPHFVTGSAMSILSREILGRGSLFGRFESEPIEALSGYWGTELVRKAASYYQAKIDEKMAPIIAERCGGNPFYITALIKQASKLSLAILDEETLNKILAVDLSSGFIWSELNDQVNRWIERINEYGITKWILYLSAISKDNKDDEIFPEQIQTALLEREGKEVSLEKIREVLIKLSRGDLLEYMELGGWFRKVQDPILLEFLKVWGRIEIERQNQGQVRETLRLKYGRLKRQISDLTGYLAEVYMVQILFNSQRQKLPGRYFHQDIDVVIPDFSYIHQREKLAPGIDSEIDIHGGAGVEQWVAESKWYHGRKVGIADIQKLIDKGEWVRKKIGADFARVWFFSHDGFTKEAERFMQEQSVLWSTRADLDGLLDYVKLRRLPNL</sequence>
<gene>
    <name evidence="1" type="ORF">QUF54_06575</name>
</gene>
<dbReference type="Proteomes" id="UP001171945">
    <property type="component" value="Unassembled WGS sequence"/>
</dbReference>
<reference evidence="1" key="1">
    <citation type="submission" date="2023-06" db="EMBL/GenBank/DDBJ databases">
        <title>Uncultivated large filamentous bacteria from sulfidic sediments reveal new species and different genomic features in energy metabolism and defense.</title>
        <authorList>
            <person name="Fonseca A."/>
        </authorList>
    </citation>
    <scope>NUCLEOTIDE SEQUENCE</scope>
    <source>
        <strain evidence="1">HSG4</strain>
    </source>
</reference>
<evidence type="ECO:0008006" key="3">
    <source>
        <dbReference type="Google" id="ProtNLM"/>
    </source>
</evidence>
<organism evidence="1 2">
    <name type="scientific">Candidatus Marithioploca araucensis</name>
    <dbReference type="NCBI Taxonomy" id="70273"/>
    <lineage>
        <taxon>Bacteria</taxon>
        <taxon>Pseudomonadati</taxon>
        <taxon>Pseudomonadota</taxon>
        <taxon>Gammaproteobacteria</taxon>
        <taxon>Thiotrichales</taxon>
        <taxon>Thiotrichaceae</taxon>
        <taxon>Candidatus Marithioploca</taxon>
    </lineage>
</organism>
<feature type="non-terminal residue" evidence="1">
    <location>
        <position position="1"/>
    </location>
</feature>
<accession>A0ABT7VTX0</accession>
<dbReference type="PANTHER" id="PTHR34301:SF8">
    <property type="entry name" value="ATPASE DOMAIN-CONTAINING PROTEIN"/>
    <property type="match status" value="1"/>
</dbReference>
<proteinExistence type="predicted"/>